<dbReference type="AlphaFoldDB" id="A0AAE0WV52"/>
<feature type="chain" id="PRO_5042014702" description="Acid proteinase" evidence="2">
    <location>
        <begin position="19"/>
        <end position="283"/>
    </location>
</feature>
<keyword evidence="4" id="KW-1185">Reference proteome</keyword>
<dbReference type="PANTHER" id="PTHR37536:SF1">
    <property type="entry name" value="ASPERGILLOPEPSIN, PUTAITVE (AFU_ORTHOLOGUE AFUA_7G01200)"/>
    <property type="match status" value="1"/>
</dbReference>
<name>A0AAE0WV52_9PEZI</name>
<dbReference type="PRINTS" id="PR00977">
    <property type="entry name" value="SCYTLDPTASE"/>
</dbReference>
<dbReference type="InterPro" id="IPR013320">
    <property type="entry name" value="ConA-like_dom_sf"/>
</dbReference>
<evidence type="ECO:0008006" key="5">
    <source>
        <dbReference type="Google" id="ProtNLM"/>
    </source>
</evidence>
<feature type="active site" description="Proton acceptor" evidence="1">
    <location>
        <position position="218"/>
    </location>
</feature>
<organism evidence="3 4">
    <name type="scientific">Recurvomyces mirabilis</name>
    <dbReference type="NCBI Taxonomy" id="574656"/>
    <lineage>
        <taxon>Eukaryota</taxon>
        <taxon>Fungi</taxon>
        <taxon>Dikarya</taxon>
        <taxon>Ascomycota</taxon>
        <taxon>Pezizomycotina</taxon>
        <taxon>Dothideomycetes</taxon>
        <taxon>Dothideomycetidae</taxon>
        <taxon>Mycosphaerellales</taxon>
        <taxon>Teratosphaeriaceae</taxon>
        <taxon>Recurvomyces</taxon>
    </lineage>
</organism>
<reference evidence="3" key="1">
    <citation type="submission" date="2023-07" db="EMBL/GenBank/DDBJ databases">
        <title>Black Yeasts Isolated from many extreme environments.</title>
        <authorList>
            <person name="Coleine C."/>
            <person name="Stajich J.E."/>
            <person name="Selbmann L."/>
        </authorList>
    </citation>
    <scope>NUCLEOTIDE SEQUENCE</scope>
    <source>
        <strain evidence="3">CCFEE 5485</strain>
    </source>
</reference>
<dbReference type="InterPro" id="IPR000250">
    <property type="entry name" value="Peptidase_G1"/>
</dbReference>
<dbReference type="GO" id="GO:0070007">
    <property type="term" value="F:glutamic-type endopeptidase activity"/>
    <property type="evidence" value="ECO:0007669"/>
    <property type="project" value="InterPro"/>
</dbReference>
<dbReference type="Gene3D" id="2.60.120.700">
    <property type="entry name" value="Peptidase G1"/>
    <property type="match status" value="1"/>
</dbReference>
<dbReference type="Proteomes" id="UP001274830">
    <property type="component" value="Unassembled WGS sequence"/>
</dbReference>
<dbReference type="PANTHER" id="PTHR37536">
    <property type="entry name" value="PUTATIVE (AFU_ORTHOLOGUE AFUA_3G02970)-RELATED"/>
    <property type="match status" value="1"/>
</dbReference>
<dbReference type="InterPro" id="IPR038656">
    <property type="entry name" value="Peptidase_G1_sf"/>
</dbReference>
<dbReference type="CDD" id="cd13426">
    <property type="entry name" value="Peptidase_G1"/>
    <property type="match status" value="1"/>
</dbReference>
<proteinExistence type="predicted"/>
<evidence type="ECO:0000256" key="1">
    <source>
        <dbReference type="PIRSR" id="PIRSR600250-50"/>
    </source>
</evidence>
<protein>
    <recommendedName>
        <fullName evidence="5">Acid proteinase</fullName>
    </recommendedName>
</protein>
<dbReference type="EMBL" id="JAUTXT010000004">
    <property type="protein sequence ID" value="KAK3678404.1"/>
    <property type="molecule type" value="Genomic_DNA"/>
</dbReference>
<evidence type="ECO:0000313" key="3">
    <source>
        <dbReference type="EMBL" id="KAK3678404.1"/>
    </source>
</evidence>
<keyword evidence="2" id="KW-0732">Signal</keyword>
<dbReference type="GO" id="GO:0006508">
    <property type="term" value="P:proteolysis"/>
    <property type="evidence" value="ECO:0007669"/>
    <property type="project" value="InterPro"/>
</dbReference>
<dbReference type="Pfam" id="PF01828">
    <property type="entry name" value="Peptidase_A4"/>
    <property type="match status" value="1"/>
</dbReference>
<feature type="signal peptide" evidence="2">
    <location>
        <begin position="1"/>
        <end position="18"/>
    </location>
</feature>
<accession>A0AAE0WV52</accession>
<comment type="caution">
    <text evidence="3">The sequence shown here is derived from an EMBL/GenBank/DDBJ whole genome shotgun (WGS) entry which is preliminary data.</text>
</comment>
<evidence type="ECO:0000313" key="4">
    <source>
        <dbReference type="Proteomes" id="UP001274830"/>
    </source>
</evidence>
<evidence type="ECO:0000256" key="2">
    <source>
        <dbReference type="SAM" id="SignalP"/>
    </source>
</evidence>
<gene>
    <name evidence="3" type="ORF">LTR78_001701</name>
</gene>
<dbReference type="SUPFAM" id="SSF49899">
    <property type="entry name" value="Concanavalin A-like lectins/glucanases"/>
    <property type="match status" value="1"/>
</dbReference>
<sequence>MKHTTAIVSALLASTAFALPTAEQMSARRHQRLAERLSKPSGQRFGSTSRPLAPNTISQSDFIAVPNNTKEVTYSSNWAGAVIESSGITTVTGTFTIPTVKEPSGGSSSTEYGAAAWVGIDGNQCGSAILQTGVEFFVEGTQTAYQAWYEWYPDYSYNFPSFPVSPGQQIQATVHATSKTSGTAVLKNLSTGKSVTHTFSNEGGTGSLCETDAEWIVEDFQSGSALVPFANFGSVTFTGASYTHGGTTSGVSGASIIDVQQNGKVETNCGVSGSSTVTCTYQN</sequence>